<dbReference type="Pfam" id="PF00550">
    <property type="entry name" value="PP-binding"/>
    <property type="match status" value="1"/>
</dbReference>
<gene>
    <name evidence="7" type="ORF">KL859_25765</name>
</gene>
<evidence type="ECO:0000313" key="8">
    <source>
        <dbReference type="Proteomes" id="UP000696413"/>
    </source>
</evidence>
<keyword evidence="8" id="KW-1185">Reference proteome</keyword>
<evidence type="ECO:0000313" key="7">
    <source>
        <dbReference type="EMBL" id="MBU8826269.1"/>
    </source>
</evidence>
<evidence type="ECO:0000256" key="3">
    <source>
        <dbReference type="ARBA" id="ARBA00022741"/>
    </source>
</evidence>
<sequence>MQDRLNRRIAHLYATDPQFAAALPDADTVATIRTRELRLNEFFETVVAAYGDRPALGTRARASDPENDIGTCPAPRFRTLSFRETWARVSAVATALRRGDEPPLQPGDVVVIIGFSSADHVVVELACAYLGLVALPLAHNATAAQLRPIIDEVEPRVVAVGAGHIRLAVDATIDAPSVRQVVVFDGGDDDAGQEVAALGYVHRTVRFHTLDGLAETGCRVPAEQPYMGGSPQRLAMILYTSGSTGAPKGAMYTEAMVTKLWCSGLVPVEVPVFNLNFQPLNHGAGRLPLIAAFQAGGTSYFVAEPDLSTLFEDWASVRPTQLPLVPRVVDMLYQRYRASVDRASTCGSSLCAAEAAAAAELRDDVLGGRVLNAFVGTAPLGEPMKRFLDTVLDIHVIDAYGTSEAGVIAKDGVIMRPPVLDYKIIDVPELGYRRSDKPFPRGELAVRTASATPGYFKRPDLTSMIFDSEGYCRTGDVVAEIAPDHISIIDRRNNVIKLSQGEFVAIERLETLYATAPLVRQIFLHGNGDRPRLLAVVVPTGEAIAAARDPGGLKRVLLESLQRTAEEHGLRSFEIPVDIIVENTPFSADDGLLSSGGKLLRPRLIERFGERLEQMFDDLAVAQVTAIRQLRTVAAAGRTVEAVVHAARVVLGADQVDSDVPFVALGGDSLSALTFSDVLRQMYGFEVPVSMIISPAGDLSQLADFIDGRRGSGARVSTGAVHGEDVTELRAADLKLDKFIDRQALVDAVSLPRPTGVPNTVLVTGANGWLGRFLTLELLRRAARRGGTVIAMARARTADAARARLIQAFDRGDDDLMREFTTLAADHLDVVAGDVTAPLLGLHPVVWSRLTRTVDSIVHTAALVNHLLPYGELFGPNVAGTAEVIRMAITNKLKSVSYVSSMAIIGEGEPSMLNEAGDIRSLNPVRINTADGPGTYALGYANSKWAGEILLREAHDLCKLPVAVFRSDMVMAHRRFSGQINRDDLVTRLILSLVVTGIAPRSFYDKTCVNARFDGLPVDFVARAIAAISQDGAAGFRTFNVSSPHDDGVSLDVFIDWLEAAGHAITRVDDHDEWLRRFEDALKALPTDLRNRSVLPLIDAYRRPIRSTRGIARAFQQAAREHGVGEIPRLSSTLIDKYVADLSIAVGVKVRSASLCPSQSSSSDSTSSGVTSRVAIPPSRP</sequence>
<dbReference type="SUPFAM" id="SSF56801">
    <property type="entry name" value="Acetyl-CoA synthetase-like"/>
    <property type="match status" value="1"/>
</dbReference>
<keyword evidence="1" id="KW-0596">Phosphopantetheine</keyword>
<dbReference type="Gene3D" id="3.40.50.12780">
    <property type="entry name" value="N-terminal domain of ligase-like"/>
    <property type="match status" value="1"/>
</dbReference>
<dbReference type="PROSITE" id="PS50075">
    <property type="entry name" value="CARRIER"/>
    <property type="match status" value="1"/>
</dbReference>
<dbReference type="Pfam" id="PF00501">
    <property type="entry name" value="AMP-binding"/>
    <property type="match status" value="1"/>
</dbReference>
<accession>A0ABS6HX69</accession>
<dbReference type="Pfam" id="PF07993">
    <property type="entry name" value="NAD_binding_4"/>
    <property type="match status" value="1"/>
</dbReference>
<dbReference type="Proteomes" id="UP000696413">
    <property type="component" value="Unassembled WGS sequence"/>
</dbReference>
<dbReference type="InterPro" id="IPR013120">
    <property type="entry name" value="FAR_NAD-bd"/>
</dbReference>
<dbReference type="InterPro" id="IPR046407">
    <property type="entry name" value="CAR"/>
</dbReference>
<dbReference type="InterPro" id="IPR020845">
    <property type="entry name" value="AMP-binding_CS"/>
</dbReference>
<dbReference type="PANTHER" id="PTHR43272:SF33">
    <property type="entry name" value="AMP-BINDING DOMAIN-CONTAINING PROTEIN-RELATED"/>
    <property type="match status" value="1"/>
</dbReference>
<protein>
    <submittedName>
        <fullName evidence="7">Thioester reductase domain-containing protein</fullName>
    </submittedName>
</protein>
<comment type="caution">
    <text evidence="7">The sequence shown here is derived from an EMBL/GenBank/DDBJ whole genome shotgun (WGS) entry which is preliminary data.</text>
</comment>
<dbReference type="InterPro" id="IPR010080">
    <property type="entry name" value="Thioester_reductase-like_dom"/>
</dbReference>
<dbReference type="EMBL" id="JAHBOM010000024">
    <property type="protein sequence ID" value="MBU8826269.1"/>
    <property type="molecule type" value="Genomic_DNA"/>
</dbReference>
<dbReference type="RefSeq" id="WP_214395757.1">
    <property type="nucleotide sequence ID" value="NZ_JAHBOL010000027.1"/>
</dbReference>
<evidence type="ECO:0000256" key="2">
    <source>
        <dbReference type="ARBA" id="ARBA00022553"/>
    </source>
</evidence>
<reference evidence="7 8" key="1">
    <citation type="submission" date="2021-05" db="EMBL/GenBank/DDBJ databases">
        <title>Draft Genome Sequences of Clinical Respiratory Isolates of Mycobacterium goodii Recovered in Ireland.</title>
        <authorList>
            <person name="Flanagan P.R."/>
            <person name="Mok S."/>
            <person name="Roycroft E."/>
            <person name="Rogers T.R."/>
            <person name="Fitzgibbon M."/>
        </authorList>
    </citation>
    <scope>NUCLEOTIDE SEQUENCE [LARGE SCALE GENOMIC DNA]</scope>
    <source>
        <strain evidence="7 8">14IE55</strain>
    </source>
</reference>
<keyword evidence="3" id="KW-0547">Nucleotide-binding</keyword>
<dbReference type="SUPFAM" id="SSF47336">
    <property type="entry name" value="ACP-like"/>
    <property type="match status" value="1"/>
</dbReference>
<dbReference type="SUPFAM" id="SSF51735">
    <property type="entry name" value="NAD(P)-binding Rossmann-fold domains"/>
    <property type="match status" value="1"/>
</dbReference>
<evidence type="ECO:0000256" key="5">
    <source>
        <dbReference type="SAM" id="MobiDB-lite"/>
    </source>
</evidence>
<keyword evidence="2" id="KW-0597">Phosphoprotein</keyword>
<organism evidence="7 8">
    <name type="scientific">Mycolicibacterium goodii</name>
    <name type="common">Mycobacterium goodii</name>
    <dbReference type="NCBI Taxonomy" id="134601"/>
    <lineage>
        <taxon>Bacteria</taxon>
        <taxon>Bacillati</taxon>
        <taxon>Actinomycetota</taxon>
        <taxon>Actinomycetes</taxon>
        <taxon>Mycobacteriales</taxon>
        <taxon>Mycobacteriaceae</taxon>
        <taxon>Mycolicibacterium</taxon>
    </lineage>
</organism>
<evidence type="ECO:0000256" key="1">
    <source>
        <dbReference type="ARBA" id="ARBA00022450"/>
    </source>
</evidence>
<dbReference type="Gene3D" id="1.10.1200.10">
    <property type="entry name" value="ACP-like"/>
    <property type="match status" value="1"/>
</dbReference>
<proteinExistence type="predicted"/>
<dbReference type="InterPro" id="IPR036291">
    <property type="entry name" value="NAD(P)-bd_dom_sf"/>
</dbReference>
<feature type="region of interest" description="Disordered" evidence="5">
    <location>
        <begin position="1155"/>
        <end position="1181"/>
    </location>
</feature>
<dbReference type="NCBIfam" id="TIGR01746">
    <property type="entry name" value="Thioester-redct"/>
    <property type="match status" value="1"/>
</dbReference>
<keyword evidence="4" id="KW-0067">ATP-binding</keyword>
<dbReference type="Gene3D" id="3.40.50.720">
    <property type="entry name" value="NAD(P)-binding Rossmann-like Domain"/>
    <property type="match status" value="1"/>
</dbReference>
<dbReference type="InterPro" id="IPR036736">
    <property type="entry name" value="ACP-like_sf"/>
</dbReference>
<name>A0ABS6HX69_MYCGD</name>
<dbReference type="PANTHER" id="PTHR43272">
    <property type="entry name" value="LONG-CHAIN-FATTY-ACID--COA LIGASE"/>
    <property type="match status" value="1"/>
</dbReference>
<dbReference type="NCBIfam" id="NF041592">
    <property type="entry name" value="carboxyl_red"/>
    <property type="match status" value="1"/>
</dbReference>
<dbReference type="PROSITE" id="PS00455">
    <property type="entry name" value="AMP_BINDING"/>
    <property type="match status" value="1"/>
</dbReference>
<evidence type="ECO:0000256" key="4">
    <source>
        <dbReference type="ARBA" id="ARBA00022840"/>
    </source>
</evidence>
<dbReference type="InterPro" id="IPR020806">
    <property type="entry name" value="PKS_PP-bd"/>
</dbReference>
<dbReference type="InterPro" id="IPR042099">
    <property type="entry name" value="ANL_N_sf"/>
</dbReference>
<evidence type="ECO:0000259" key="6">
    <source>
        <dbReference type="PROSITE" id="PS50075"/>
    </source>
</evidence>
<dbReference type="InterPro" id="IPR000873">
    <property type="entry name" value="AMP-dep_synth/lig_dom"/>
</dbReference>
<dbReference type="SMART" id="SM00823">
    <property type="entry name" value="PKS_PP"/>
    <property type="match status" value="1"/>
</dbReference>
<feature type="domain" description="Carrier" evidence="6">
    <location>
        <begin position="634"/>
        <end position="710"/>
    </location>
</feature>
<feature type="compositionally biased region" description="Low complexity" evidence="5">
    <location>
        <begin position="1155"/>
        <end position="1172"/>
    </location>
</feature>
<dbReference type="InterPro" id="IPR009081">
    <property type="entry name" value="PP-bd_ACP"/>
</dbReference>